<dbReference type="HOGENOM" id="CLU_1476034_0_0_1"/>
<accession>A0A0C9VMV8</accession>
<protein>
    <submittedName>
        <fullName evidence="2">Uncharacterized protein</fullName>
    </submittedName>
</protein>
<dbReference type="EMBL" id="KN837124">
    <property type="protein sequence ID" value="KIJ43237.1"/>
    <property type="molecule type" value="Genomic_DNA"/>
</dbReference>
<organism evidence="2 3">
    <name type="scientific">Sphaerobolus stellatus (strain SS14)</name>
    <dbReference type="NCBI Taxonomy" id="990650"/>
    <lineage>
        <taxon>Eukaryota</taxon>
        <taxon>Fungi</taxon>
        <taxon>Dikarya</taxon>
        <taxon>Basidiomycota</taxon>
        <taxon>Agaricomycotina</taxon>
        <taxon>Agaricomycetes</taxon>
        <taxon>Phallomycetidae</taxon>
        <taxon>Geastrales</taxon>
        <taxon>Sphaerobolaceae</taxon>
        <taxon>Sphaerobolus</taxon>
    </lineage>
</organism>
<proteinExistence type="predicted"/>
<feature type="compositionally biased region" description="Polar residues" evidence="1">
    <location>
        <begin position="34"/>
        <end position="51"/>
    </location>
</feature>
<dbReference type="Proteomes" id="UP000054279">
    <property type="component" value="Unassembled WGS sequence"/>
</dbReference>
<keyword evidence="3" id="KW-1185">Reference proteome</keyword>
<gene>
    <name evidence="2" type="ORF">M422DRAFT_47918</name>
</gene>
<evidence type="ECO:0000256" key="1">
    <source>
        <dbReference type="SAM" id="MobiDB-lite"/>
    </source>
</evidence>
<sequence>MHISPAENDEQLPEEIFPRTPSSCALKRAHFTSPEKNPSSGMHTVYPQNDPSNHDIFMDVDSLFTPQIPTEMKTPNPSPPASLGFSEEPTIAAEANINEIPEPFQGEKVFQLFTRWEFPRAGQAFKKNQETMFHTMKHGVPDGFPYWPYMNEEEWSLAEFLATTRFYKGSIDAFLKTTWVCPV</sequence>
<evidence type="ECO:0000313" key="3">
    <source>
        <dbReference type="Proteomes" id="UP000054279"/>
    </source>
</evidence>
<dbReference type="AlphaFoldDB" id="A0A0C9VMV8"/>
<feature type="region of interest" description="Disordered" evidence="1">
    <location>
        <begin position="1"/>
        <end position="52"/>
    </location>
</feature>
<reference evidence="2 3" key="1">
    <citation type="submission" date="2014-06" db="EMBL/GenBank/DDBJ databases">
        <title>Evolutionary Origins and Diversification of the Mycorrhizal Mutualists.</title>
        <authorList>
            <consortium name="DOE Joint Genome Institute"/>
            <consortium name="Mycorrhizal Genomics Consortium"/>
            <person name="Kohler A."/>
            <person name="Kuo A."/>
            <person name="Nagy L.G."/>
            <person name="Floudas D."/>
            <person name="Copeland A."/>
            <person name="Barry K.W."/>
            <person name="Cichocki N."/>
            <person name="Veneault-Fourrey C."/>
            <person name="LaButti K."/>
            <person name="Lindquist E.A."/>
            <person name="Lipzen A."/>
            <person name="Lundell T."/>
            <person name="Morin E."/>
            <person name="Murat C."/>
            <person name="Riley R."/>
            <person name="Ohm R."/>
            <person name="Sun H."/>
            <person name="Tunlid A."/>
            <person name="Henrissat B."/>
            <person name="Grigoriev I.V."/>
            <person name="Hibbett D.S."/>
            <person name="Martin F."/>
        </authorList>
    </citation>
    <scope>NUCLEOTIDE SEQUENCE [LARGE SCALE GENOMIC DNA]</scope>
    <source>
        <strain evidence="2 3">SS14</strain>
    </source>
</reference>
<name>A0A0C9VMV8_SPHS4</name>
<evidence type="ECO:0000313" key="2">
    <source>
        <dbReference type="EMBL" id="KIJ43237.1"/>
    </source>
</evidence>